<dbReference type="PANTHER" id="PTHR46268:SF6">
    <property type="entry name" value="UNIVERSAL STRESS PROTEIN UP12"/>
    <property type="match status" value="1"/>
</dbReference>
<feature type="domain" description="UspA" evidence="2">
    <location>
        <begin position="133"/>
        <end position="266"/>
    </location>
</feature>
<evidence type="ECO:0000259" key="2">
    <source>
        <dbReference type="Pfam" id="PF00582"/>
    </source>
</evidence>
<evidence type="ECO:0000313" key="3">
    <source>
        <dbReference type="EMBL" id="GHD10959.1"/>
    </source>
</evidence>
<dbReference type="RefSeq" id="WP_189350927.1">
    <property type="nucleotide sequence ID" value="NZ_BMXK01000011.1"/>
</dbReference>
<comment type="similarity">
    <text evidence="1">Belongs to the universal stress protein A family.</text>
</comment>
<organism evidence="3 4">
    <name type="scientific">Zhihengliuella salsuginis</name>
    <dbReference type="NCBI Taxonomy" id="578222"/>
    <lineage>
        <taxon>Bacteria</taxon>
        <taxon>Bacillati</taxon>
        <taxon>Actinomycetota</taxon>
        <taxon>Actinomycetes</taxon>
        <taxon>Micrococcales</taxon>
        <taxon>Micrococcaceae</taxon>
        <taxon>Zhihengliuella</taxon>
    </lineage>
</organism>
<dbReference type="EMBL" id="BMXK01000011">
    <property type="protein sequence ID" value="GHD10959.1"/>
    <property type="molecule type" value="Genomic_DNA"/>
</dbReference>
<dbReference type="InterPro" id="IPR006016">
    <property type="entry name" value="UspA"/>
</dbReference>
<dbReference type="CDD" id="cd00293">
    <property type="entry name" value="USP-like"/>
    <property type="match status" value="1"/>
</dbReference>
<evidence type="ECO:0000313" key="4">
    <source>
        <dbReference type="Proteomes" id="UP000642819"/>
    </source>
</evidence>
<comment type="caution">
    <text evidence="3">The sequence shown here is derived from an EMBL/GenBank/DDBJ whole genome shotgun (WGS) entry which is preliminary data.</text>
</comment>
<protein>
    <submittedName>
        <fullName evidence="3">Universal stress protein UspA</fullName>
    </submittedName>
</protein>
<dbReference type="PANTHER" id="PTHR46268">
    <property type="entry name" value="STRESS RESPONSE PROTEIN NHAX"/>
    <property type="match status" value="1"/>
</dbReference>
<accession>A0ABQ3GMN8</accession>
<sequence length="280" mass="28921">MKILVGYTHTSGGADALRLGTRLAQALDAALEITMVVTGDAGGLRHVRTTAAGWLDEAKASVPSGVAVETSLEFADSAASGILAASRRLGTTLIVVGGRERLGTVANALLHASRVPVAVAPPGHADADPVPLRRVTAAVGLREGAEDVMRAGVLAASRIGAEFRVMSLVSLDARQIGSAAEAEALAAAHADRVRAFVAQVAPDGVQPAVDVPTGRRIEDAVRHADWDPGDLVVVGSSRLASRGRIFLGSTAGKMLRELTVPLVIVPRDTEPTFDDEESTP</sequence>
<dbReference type="Pfam" id="PF00582">
    <property type="entry name" value="Usp"/>
    <property type="match status" value="2"/>
</dbReference>
<dbReference type="SUPFAM" id="SSF52402">
    <property type="entry name" value="Adenine nucleotide alpha hydrolases-like"/>
    <property type="match status" value="2"/>
</dbReference>
<dbReference type="Proteomes" id="UP000642819">
    <property type="component" value="Unassembled WGS sequence"/>
</dbReference>
<gene>
    <name evidence="3" type="ORF">GCM10008096_25050</name>
</gene>
<evidence type="ECO:0000256" key="1">
    <source>
        <dbReference type="ARBA" id="ARBA00008791"/>
    </source>
</evidence>
<keyword evidence="4" id="KW-1185">Reference proteome</keyword>
<proteinExistence type="inferred from homology"/>
<name>A0ABQ3GMN8_9MICC</name>
<dbReference type="Gene3D" id="3.40.50.12370">
    <property type="match status" value="1"/>
</dbReference>
<reference evidence="4" key="1">
    <citation type="journal article" date="2019" name="Int. J. Syst. Evol. Microbiol.">
        <title>The Global Catalogue of Microorganisms (GCM) 10K type strain sequencing project: providing services to taxonomists for standard genome sequencing and annotation.</title>
        <authorList>
            <consortium name="The Broad Institute Genomics Platform"/>
            <consortium name="The Broad Institute Genome Sequencing Center for Infectious Disease"/>
            <person name="Wu L."/>
            <person name="Ma J."/>
        </authorList>
    </citation>
    <scope>NUCLEOTIDE SEQUENCE [LARGE SCALE GENOMIC DNA]</scope>
    <source>
        <strain evidence="4">KCTC 19466</strain>
    </source>
</reference>
<feature type="domain" description="UspA" evidence="2">
    <location>
        <begin position="2"/>
        <end position="120"/>
    </location>
</feature>